<keyword evidence="4" id="KW-1185">Reference proteome</keyword>
<dbReference type="AlphaFoldDB" id="A0A7J6XDM1"/>
<dbReference type="Pfam" id="PF00069">
    <property type="entry name" value="Pkinase"/>
    <property type="match status" value="2"/>
</dbReference>
<feature type="region of interest" description="Disordered" evidence="1">
    <location>
        <begin position="322"/>
        <end position="346"/>
    </location>
</feature>
<dbReference type="GO" id="GO:0005524">
    <property type="term" value="F:ATP binding"/>
    <property type="evidence" value="ECO:0007669"/>
    <property type="project" value="InterPro"/>
</dbReference>
<feature type="region of interest" description="Disordered" evidence="1">
    <location>
        <begin position="13"/>
        <end position="36"/>
    </location>
</feature>
<organism evidence="3 4">
    <name type="scientific">Thalictrum thalictroides</name>
    <name type="common">Rue-anemone</name>
    <name type="synonym">Anemone thalictroides</name>
    <dbReference type="NCBI Taxonomy" id="46969"/>
    <lineage>
        <taxon>Eukaryota</taxon>
        <taxon>Viridiplantae</taxon>
        <taxon>Streptophyta</taxon>
        <taxon>Embryophyta</taxon>
        <taxon>Tracheophyta</taxon>
        <taxon>Spermatophyta</taxon>
        <taxon>Magnoliopsida</taxon>
        <taxon>Ranunculales</taxon>
        <taxon>Ranunculaceae</taxon>
        <taxon>Thalictroideae</taxon>
        <taxon>Thalictrum</taxon>
    </lineage>
</organism>
<dbReference type="SUPFAM" id="SSF56112">
    <property type="entry name" value="Protein kinase-like (PK-like)"/>
    <property type="match status" value="2"/>
</dbReference>
<comment type="caution">
    <text evidence="3">The sequence shown here is derived from an EMBL/GenBank/DDBJ whole genome shotgun (WGS) entry which is preliminary data.</text>
</comment>
<evidence type="ECO:0000313" key="3">
    <source>
        <dbReference type="EMBL" id="KAF5207906.1"/>
    </source>
</evidence>
<dbReference type="PANTHER" id="PTHR45621">
    <property type="entry name" value="OS01G0588500 PROTEIN-RELATED"/>
    <property type="match status" value="1"/>
</dbReference>
<evidence type="ECO:0000256" key="1">
    <source>
        <dbReference type="SAM" id="MobiDB-lite"/>
    </source>
</evidence>
<protein>
    <submittedName>
        <fullName evidence="3">Kinase</fullName>
    </submittedName>
</protein>
<feature type="compositionally biased region" description="Low complexity" evidence="1">
    <location>
        <begin position="13"/>
        <end position="24"/>
    </location>
</feature>
<evidence type="ECO:0000313" key="4">
    <source>
        <dbReference type="Proteomes" id="UP000554482"/>
    </source>
</evidence>
<proteinExistence type="predicted"/>
<dbReference type="InterPro" id="IPR011009">
    <property type="entry name" value="Kinase-like_dom_sf"/>
</dbReference>
<keyword evidence="3" id="KW-0418">Kinase</keyword>
<dbReference type="Gene3D" id="1.10.510.10">
    <property type="entry name" value="Transferase(Phosphotransferase) domain 1"/>
    <property type="match status" value="2"/>
</dbReference>
<name>A0A7J6XDM1_THATH</name>
<reference evidence="3 4" key="1">
    <citation type="submission" date="2020-06" db="EMBL/GenBank/DDBJ databases">
        <title>Transcriptomic and genomic resources for Thalictrum thalictroides and T. hernandezii: Facilitating candidate gene discovery in an emerging model plant lineage.</title>
        <authorList>
            <person name="Arias T."/>
            <person name="Riano-Pachon D.M."/>
            <person name="Di Stilio V.S."/>
        </authorList>
    </citation>
    <scope>NUCLEOTIDE SEQUENCE [LARGE SCALE GENOMIC DNA]</scope>
    <source>
        <strain evidence="4">cv. WT478/WT964</strain>
        <tissue evidence="3">Leaves</tissue>
    </source>
</reference>
<dbReference type="OrthoDB" id="4062651at2759"/>
<dbReference type="Proteomes" id="UP000554482">
    <property type="component" value="Unassembled WGS sequence"/>
</dbReference>
<dbReference type="GO" id="GO:0004672">
    <property type="term" value="F:protein kinase activity"/>
    <property type="evidence" value="ECO:0007669"/>
    <property type="project" value="InterPro"/>
</dbReference>
<gene>
    <name evidence="3" type="ORF">FRX31_002504</name>
</gene>
<dbReference type="EMBL" id="JABWDY010000796">
    <property type="protein sequence ID" value="KAF5207906.1"/>
    <property type="molecule type" value="Genomic_DNA"/>
</dbReference>
<sequence>MTNTIFYSLDNASYSTSSPESTLSQHQQGQEPEESGATIVEASPSYSSYCCLDIMHGPTGDKTHFSTQVLGTHGYAAPEYICTGHLTAKNDVYGFGVVLLEILSGRRAIDKNRPSKEQRLVEWAKPYLTDKQKFFYVLDSHLKGQYSVENAQKAADLALQCISMKPTLRPNMDMVTYNARLSDFGLAKDSPPARYVEAIYGAVQIGLNCLNGYTAPECRDSGGLTAKSDVYSFGVVLLEMLFSQRIVGNSRPLGGENIEVQKAKRCLNNKDRLFGVLNSCFEGQIALKDSQKAATLALKCLSMQADSRPTMNEIIPDYESSCSSLDHDIQGSPPADSGQTDNPVASQHDIAASPSYLYSIIGKVRLAWTRPTANDNSTIVSSPSLVL</sequence>
<feature type="domain" description="Protein kinase" evidence="2">
    <location>
        <begin position="1"/>
        <end position="181"/>
    </location>
</feature>
<accession>A0A7J6XDM1</accession>
<dbReference type="InterPro" id="IPR050823">
    <property type="entry name" value="Plant_Ser_Thr_Prot_Kinase"/>
</dbReference>
<evidence type="ECO:0000259" key="2">
    <source>
        <dbReference type="PROSITE" id="PS50011"/>
    </source>
</evidence>
<dbReference type="PROSITE" id="PS50011">
    <property type="entry name" value="PROTEIN_KINASE_DOM"/>
    <property type="match status" value="1"/>
</dbReference>
<dbReference type="InterPro" id="IPR000719">
    <property type="entry name" value="Prot_kinase_dom"/>
</dbReference>
<keyword evidence="3" id="KW-0808">Transferase</keyword>